<reference evidence="2" key="1">
    <citation type="submission" date="2020-02" db="EMBL/GenBank/DDBJ databases">
        <authorList>
            <person name="Meier V. D."/>
        </authorList>
    </citation>
    <scope>NUCLEOTIDE SEQUENCE</scope>
    <source>
        <strain evidence="2">AVDCRST_MAG64</strain>
    </source>
</reference>
<protein>
    <recommendedName>
        <fullName evidence="1">Peptidase M16 N-terminal domain-containing protein</fullName>
    </recommendedName>
</protein>
<dbReference type="AlphaFoldDB" id="A0A6J4QI16"/>
<dbReference type="InterPro" id="IPR011765">
    <property type="entry name" value="Pept_M16_N"/>
</dbReference>
<name>A0A6J4QI16_9BACT</name>
<evidence type="ECO:0000313" key="2">
    <source>
        <dbReference type="EMBL" id="CAA9445328.1"/>
    </source>
</evidence>
<dbReference type="Pfam" id="PF00675">
    <property type="entry name" value="Peptidase_M16"/>
    <property type="match status" value="1"/>
</dbReference>
<organism evidence="2">
    <name type="scientific">uncultured Phycisphaerae bacterium</name>
    <dbReference type="NCBI Taxonomy" id="904963"/>
    <lineage>
        <taxon>Bacteria</taxon>
        <taxon>Pseudomonadati</taxon>
        <taxon>Planctomycetota</taxon>
        <taxon>Phycisphaerae</taxon>
        <taxon>environmental samples</taxon>
    </lineage>
</organism>
<dbReference type="GO" id="GO:0046872">
    <property type="term" value="F:metal ion binding"/>
    <property type="evidence" value="ECO:0007669"/>
    <property type="project" value="InterPro"/>
</dbReference>
<evidence type="ECO:0000259" key="1">
    <source>
        <dbReference type="Pfam" id="PF00675"/>
    </source>
</evidence>
<sequence length="112" mass="11926">MPERYFQHTFANGLTLLAEQMPGVQSAAMTFLVPAGAATDPVDRSGSATVLSDLVLRGAGARDSRALTDYLDSLGLQRSSSVGVHHTRFGCAALATRVMQGLEVYADIVRRS</sequence>
<feature type="non-terminal residue" evidence="2">
    <location>
        <position position="112"/>
    </location>
</feature>
<dbReference type="InterPro" id="IPR011249">
    <property type="entry name" value="Metalloenz_LuxS/M16"/>
</dbReference>
<dbReference type="EMBL" id="CADCUQ010001056">
    <property type="protein sequence ID" value="CAA9445328.1"/>
    <property type="molecule type" value="Genomic_DNA"/>
</dbReference>
<dbReference type="Gene3D" id="3.30.830.10">
    <property type="entry name" value="Metalloenzyme, LuxS/M16 peptidase-like"/>
    <property type="match status" value="1"/>
</dbReference>
<feature type="domain" description="Peptidase M16 N-terminal" evidence="1">
    <location>
        <begin position="17"/>
        <end position="111"/>
    </location>
</feature>
<dbReference type="SUPFAM" id="SSF63411">
    <property type="entry name" value="LuxS/MPP-like metallohydrolase"/>
    <property type="match status" value="1"/>
</dbReference>
<gene>
    <name evidence="2" type="ORF">AVDCRST_MAG64-4487</name>
</gene>
<accession>A0A6J4QI16</accession>
<proteinExistence type="predicted"/>